<gene>
    <name evidence="2" type="ORF">AVL61_06875</name>
</gene>
<feature type="compositionally biased region" description="Low complexity" evidence="1">
    <location>
        <begin position="21"/>
        <end position="35"/>
    </location>
</feature>
<name>A0A0W8I2X2_KOCRO</name>
<sequence length="63" mass="6377">MDPLGTTGVPASRSISTVLNAASEAPASSPPRSAAVRNLPGTTAPSSRSSRVTSMGRSVYCRT</sequence>
<evidence type="ECO:0000313" key="2">
    <source>
        <dbReference type="EMBL" id="KUG52072.1"/>
    </source>
</evidence>
<evidence type="ECO:0000256" key="1">
    <source>
        <dbReference type="SAM" id="MobiDB-lite"/>
    </source>
</evidence>
<proteinExistence type="predicted"/>
<feature type="region of interest" description="Disordered" evidence="1">
    <location>
        <begin position="20"/>
        <end position="63"/>
    </location>
</feature>
<accession>A0A0W8I2X2</accession>
<feature type="compositionally biased region" description="Polar residues" evidence="1">
    <location>
        <begin position="40"/>
        <end position="56"/>
    </location>
</feature>
<evidence type="ECO:0000313" key="3">
    <source>
        <dbReference type="Proteomes" id="UP000053512"/>
    </source>
</evidence>
<reference evidence="3" key="1">
    <citation type="submission" date="2015-12" db="EMBL/GenBank/DDBJ databases">
        <authorList>
            <person name="Nair G.R."/>
            <person name="Kaur G."/>
            <person name="Mayilraj S."/>
        </authorList>
    </citation>
    <scope>NUCLEOTIDE SEQUENCE [LARGE SCALE GENOMIC DNA]</scope>
    <source>
        <strain evidence="3">CD08_4</strain>
    </source>
</reference>
<protein>
    <submittedName>
        <fullName evidence="2">Uncharacterized protein</fullName>
    </submittedName>
</protein>
<dbReference type="EMBL" id="LQBK01000040">
    <property type="protein sequence ID" value="KUG52072.1"/>
    <property type="molecule type" value="Genomic_DNA"/>
</dbReference>
<dbReference type="Proteomes" id="UP000053512">
    <property type="component" value="Unassembled WGS sequence"/>
</dbReference>
<comment type="caution">
    <text evidence="2">The sequence shown here is derived from an EMBL/GenBank/DDBJ whole genome shotgun (WGS) entry which is preliminary data.</text>
</comment>
<organism evidence="2 3">
    <name type="scientific">Kocuria rosea subsp. polaris</name>
    <dbReference type="NCBI Taxonomy" id="136273"/>
    <lineage>
        <taxon>Bacteria</taxon>
        <taxon>Bacillati</taxon>
        <taxon>Actinomycetota</taxon>
        <taxon>Actinomycetes</taxon>
        <taxon>Micrococcales</taxon>
        <taxon>Micrococcaceae</taxon>
        <taxon>Kocuria</taxon>
    </lineage>
</organism>
<dbReference type="AlphaFoldDB" id="A0A0W8I2X2"/>